<keyword evidence="5" id="KW-0547">Nucleotide-binding</keyword>
<dbReference type="InterPro" id="IPR035699">
    <property type="entry name" value="AAA_6"/>
</dbReference>
<dbReference type="InterPro" id="IPR024317">
    <property type="entry name" value="Dynein_heavy_chain_D4_dom"/>
</dbReference>
<dbReference type="InterPro" id="IPR042228">
    <property type="entry name" value="Dynein_linker_3"/>
</dbReference>
<comment type="caution">
    <text evidence="25">The sequence shown here is derived from an EMBL/GenBank/DDBJ whole genome shotgun (WGS) entry which is preliminary data.</text>
</comment>
<feature type="region of interest" description="Disordered" evidence="16">
    <location>
        <begin position="3891"/>
        <end position="3926"/>
    </location>
</feature>
<keyword evidence="6" id="KW-0970">Cilium biogenesis/degradation</keyword>
<feature type="compositionally biased region" description="Gly residues" evidence="16">
    <location>
        <begin position="2304"/>
        <end position="2326"/>
    </location>
</feature>
<evidence type="ECO:0000256" key="8">
    <source>
        <dbReference type="ARBA" id="ARBA00022846"/>
    </source>
</evidence>
<keyword evidence="4" id="KW-0493">Microtubule</keyword>
<feature type="domain" description="Dynein heavy chain coiled coil stalk" evidence="20">
    <location>
        <begin position="3396"/>
        <end position="3527"/>
    </location>
</feature>
<dbReference type="Pfam" id="PF12780">
    <property type="entry name" value="AAA_8"/>
    <property type="match status" value="2"/>
</dbReference>
<evidence type="ECO:0000256" key="7">
    <source>
        <dbReference type="ARBA" id="ARBA00022840"/>
    </source>
</evidence>
<feature type="domain" description="Dynein heavy chain ATP-binding dynein motor region" evidence="22">
    <location>
        <begin position="3791"/>
        <end position="3887"/>
    </location>
</feature>
<keyword evidence="10 15" id="KW-0175">Coiled coil</keyword>
<evidence type="ECO:0000256" key="5">
    <source>
        <dbReference type="ARBA" id="ARBA00022741"/>
    </source>
</evidence>
<evidence type="ECO:0000259" key="24">
    <source>
        <dbReference type="Pfam" id="PF17857"/>
    </source>
</evidence>
<proteinExistence type="inferred from homology"/>
<feature type="region of interest" description="Disordered" evidence="16">
    <location>
        <begin position="4916"/>
        <end position="4959"/>
    </location>
</feature>
<dbReference type="Pfam" id="PF12774">
    <property type="entry name" value="AAA_6"/>
    <property type="match status" value="1"/>
</dbReference>
<evidence type="ECO:0000256" key="1">
    <source>
        <dbReference type="ARBA" id="ARBA00004611"/>
    </source>
</evidence>
<dbReference type="EMBL" id="LGRX02026594">
    <property type="protein sequence ID" value="KAK3250628.1"/>
    <property type="molecule type" value="Genomic_DNA"/>
</dbReference>
<feature type="domain" description="Dynein heavy chain AAA 5 extension" evidence="23">
    <location>
        <begin position="2394"/>
        <end position="2479"/>
    </location>
</feature>
<keyword evidence="26" id="KW-1185">Reference proteome</keyword>
<dbReference type="Pfam" id="PF12777">
    <property type="entry name" value="MT"/>
    <property type="match status" value="2"/>
</dbReference>
<evidence type="ECO:0000256" key="4">
    <source>
        <dbReference type="ARBA" id="ARBA00022701"/>
    </source>
</evidence>
<evidence type="ECO:0000259" key="18">
    <source>
        <dbReference type="Pfam" id="PF08393"/>
    </source>
</evidence>
<dbReference type="Proteomes" id="UP001190700">
    <property type="component" value="Unassembled WGS sequence"/>
</dbReference>
<feature type="region of interest" description="Disordered" evidence="16">
    <location>
        <begin position="2272"/>
        <end position="2347"/>
    </location>
</feature>
<dbReference type="FunFam" id="1.20.920.20:FF:000001">
    <property type="entry name" value="dynein heavy chain 2, axonemal"/>
    <property type="match status" value="1"/>
</dbReference>
<comment type="subcellular location">
    <subcellularLocation>
        <location evidence="1">Cytoplasm</location>
        <location evidence="1">Cytoskeleton</location>
        <location evidence="1">Flagellum axoneme</location>
    </subcellularLocation>
</comment>
<dbReference type="InterPro" id="IPR042219">
    <property type="entry name" value="AAA_lid_11_sf"/>
</dbReference>
<dbReference type="InterPro" id="IPR027417">
    <property type="entry name" value="P-loop_NTPase"/>
</dbReference>
<dbReference type="PANTHER" id="PTHR45703">
    <property type="entry name" value="DYNEIN HEAVY CHAIN"/>
    <property type="match status" value="1"/>
</dbReference>
<dbReference type="Gene3D" id="3.20.180.20">
    <property type="entry name" value="Dynein heavy chain, N-terminal domain 2"/>
    <property type="match status" value="1"/>
</dbReference>
<dbReference type="GO" id="GO:0030030">
    <property type="term" value="P:cell projection organization"/>
    <property type="evidence" value="ECO:0007669"/>
    <property type="project" value="UniProtKB-KW"/>
</dbReference>
<dbReference type="InterPro" id="IPR024743">
    <property type="entry name" value="Dynein_HC_stalk"/>
</dbReference>
<feature type="domain" description="Dynein heavy chain coiled coil stalk" evidence="20">
    <location>
        <begin position="3562"/>
        <end position="3759"/>
    </location>
</feature>
<dbReference type="InterPro" id="IPR041589">
    <property type="entry name" value="DNAH3_AAA_lid_1"/>
</dbReference>
<feature type="compositionally biased region" description="Low complexity" evidence="16">
    <location>
        <begin position="3288"/>
        <end position="3305"/>
    </location>
</feature>
<evidence type="ECO:0000259" key="22">
    <source>
        <dbReference type="Pfam" id="PF12781"/>
    </source>
</evidence>
<feature type="region of interest" description="Disordered" evidence="16">
    <location>
        <begin position="3066"/>
        <end position="3091"/>
    </location>
</feature>
<dbReference type="Pfam" id="PF12775">
    <property type="entry name" value="AAA_7"/>
    <property type="match status" value="1"/>
</dbReference>
<dbReference type="GO" id="GO:0005524">
    <property type="term" value="F:ATP binding"/>
    <property type="evidence" value="ECO:0007669"/>
    <property type="project" value="UniProtKB-KW"/>
</dbReference>
<dbReference type="SUPFAM" id="SSF52540">
    <property type="entry name" value="P-loop containing nucleoside triphosphate hydrolases"/>
    <property type="match status" value="2"/>
</dbReference>
<name>A0AAE0F3P5_9CHLO</name>
<dbReference type="Gene3D" id="1.20.920.20">
    <property type="match status" value="1"/>
</dbReference>
<evidence type="ECO:0000256" key="10">
    <source>
        <dbReference type="ARBA" id="ARBA00023054"/>
    </source>
</evidence>
<dbReference type="Gene3D" id="6.10.140.1060">
    <property type="match status" value="1"/>
</dbReference>
<reference evidence="25 26" key="1">
    <citation type="journal article" date="2015" name="Genome Biol. Evol.">
        <title>Comparative Genomics of a Bacterivorous Green Alga Reveals Evolutionary Causalities and Consequences of Phago-Mixotrophic Mode of Nutrition.</title>
        <authorList>
            <person name="Burns J.A."/>
            <person name="Paasch A."/>
            <person name="Narechania A."/>
            <person name="Kim E."/>
        </authorList>
    </citation>
    <scope>NUCLEOTIDE SEQUENCE [LARGE SCALE GENOMIC DNA]</scope>
    <source>
        <strain evidence="25 26">PLY_AMNH</strain>
    </source>
</reference>
<dbReference type="InterPro" id="IPR035706">
    <property type="entry name" value="AAA_9"/>
</dbReference>
<dbReference type="GO" id="GO:0045505">
    <property type="term" value="F:dynein intermediate chain binding"/>
    <property type="evidence" value="ECO:0007669"/>
    <property type="project" value="InterPro"/>
</dbReference>
<feature type="compositionally biased region" description="Gly residues" evidence="16">
    <location>
        <begin position="3079"/>
        <end position="3090"/>
    </location>
</feature>
<feature type="domain" description="Dynein heavy chain ATP-binding dynein motor region" evidence="22">
    <location>
        <begin position="3926"/>
        <end position="4048"/>
    </location>
</feature>
<feature type="region of interest" description="Disordered" evidence="16">
    <location>
        <begin position="237"/>
        <end position="276"/>
    </location>
</feature>
<evidence type="ECO:0000259" key="19">
    <source>
        <dbReference type="Pfam" id="PF12774"/>
    </source>
</evidence>
<feature type="domain" description="Dynein heavy chain 3 AAA+ lid" evidence="24">
    <location>
        <begin position="2748"/>
        <end position="2842"/>
    </location>
</feature>
<keyword evidence="3" id="KW-0963">Cytoplasm</keyword>
<feature type="coiled-coil region" evidence="15">
    <location>
        <begin position="3660"/>
        <end position="3694"/>
    </location>
</feature>
<keyword evidence="7" id="KW-0067">ATP-binding</keyword>
<feature type="compositionally biased region" description="Polar residues" evidence="16">
    <location>
        <begin position="2277"/>
        <end position="2287"/>
    </location>
</feature>
<gene>
    <name evidence="25" type="ORF">CYMTET_40004</name>
</gene>
<dbReference type="PANTHER" id="PTHR45703:SF36">
    <property type="entry name" value="DYNEIN HEAVY CHAIN, CYTOPLASMIC"/>
    <property type="match status" value="1"/>
</dbReference>
<dbReference type="InterPro" id="IPR043157">
    <property type="entry name" value="Dynein_AAA1S"/>
</dbReference>
<feature type="domain" description="Dynein heavy chain AAA module D4" evidence="21">
    <location>
        <begin position="2893"/>
        <end position="3025"/>
    </location>
</feature>
<dbReference type="GO" id="GO:0007018">
    <property type="term" value="P:microtubule-based movement"/>
    <property type="evidence" value="ECO:0007669"/>
    <property type="project" value="InterPro"/>
</dbReference>
<dbReference type="Gene3D" id="1.20.58.1120">
    <property type="match status" value="1"/>
</dbReference>
<dbReference type="Pfam" id="PF12781">
    <property type="entry name" value="AAA_9"/>
    <property type="match status" value="2"/>
</dbReference>
<feature type="coiled-coil region" evidence="15">
    <location>
        <begin position="2369"/>
        <end position="2408"/>
    </location>
</feature>
<dbReference type="Gene3D" id="1.10.287.2620">
    <property type="match status" value="1"/>
</dbReference>
<feature type="domain" description="Dynein heavy chain AAA module D4" evidence="21">
    <location>
        <begin position="3162"/>
        <end position="3259"/>
    </location>
</feature>
<dbReference type="GO" id="GO:0005874">
    <property type="term" value="C:microtubule"/>
    <property type="evidence" value="ECO:0007669"/>
    <property type="project" value="UniProtKB-KW"/>
</dbReference>
<feature type="compositionally biased region" description="Low complexity" evidence="16">
    <location>
        <begin position="4935"/>
        <end position="4959"/>
    </location>
</feature>
<dbReference type="Gene3D" id="3.40.50.300">
    <property type="entry name" value="P-loop containing nucleotide triphosphate hydrolases"/>
    <property type="match status" value="5"/>
</dbReference>
<feature type="region of interest" description="Disordered" evidence="16">
    <location>
        <begin position="4814"/>
        <end position="4834"/>
    </location>
</feature>
<evidence type="ECO:0008006" key="27">
    <source>
        <dbReference type="Google" id="ProtNLM"/>
    </source>
</evidence>
<feature type="domain" description="Dynein heavy chain linker" evidence="18">
    <location>
        <begin position="1031"/>
        <end position="1450"/>
    </location>
</feature>
<evidence type="ECO:0000313" key="25">
    <source>
        <dbReference type="EMBL" id="KAK3250628.1"/>
    </source>
</evidence>
<dbReference type="GO" id="GO:0008569">
    <property type="term" value="F:minus-end-directed microtubule motor activity"/>
    <property type="evidence" value="ECO:0007669"/>
    <property type="project" value="InterPro"/>
</dbReference>
<keyword evidence="14" id="KW-0966">Cell projection</keyword>
<dbReference type="InterPro" id="IPR026983">
    <property type="entry name" value="DHC"/>
</dbReference>
<feature type="region of interest" description="Disordered" evidence="16">
    <location>
        <begin position="3279"/>
        <end position="3306"/>
    </location>
</feature>
<dbReference type="Pfam" id="PF08393">
    <property type="entry name" value="DHC_N2"/>
    <property type="match status" value="1"/>
</dbReference>
<feature type="coiled-coil region" evidence="15">
    <location>
        <begin position="3446"/>
        <end position="3475"/>
    </location>
</feature>
<dbReference type="InterPro" id="IPR042222">
    <property type="entry name" value="Dynein_2_N"/>
</dbReference>
<dbReference type="Gene3D" id="1.20.140.100">
    <property type="entry name" value="Dynein heavy chain, N-terminal domain 2"/>
    <property type="match status" value="1"/>
</dbReference>
<evidence type="ECO:0000259" key="23">
    <source>
        <dbReference type="Pfam" id="PF17852"/>
    </source>
</evidence>
<dbReference type="Pfam" id="PF17852">
    <property type="entry name" value="Dynein_AAA_lid"/>
    <property type="match status" value="1"/>
</dbReference>
<feature type="compositionally biased region" description="Basic and acidic residues" evidence="16">
    <location>
        <begin position="4917"/>
        <end position="4930"/>
    </location>
</feature>
<dbReference type="Pfam" id="PF17857">
    <property type="entry name" value="AAA_lid_1"/>
    <property type="match status" value="1"/>
</dbReference>
<feature type="domain" description="Dynein heavy chain region D6 P-loop" evidence="17">
    <location>
        <begin position="4421"/>
        <end position="4532"/>
    </location>
</feature>
<feature type="region of interest" description="Disordered" evidence="16">
    <location>
        <begin position="4131"/>
        <end position="4166"/>
    </location>
</feature>
<dbReference type="InterPro" id="IPR013602">
    <property type="entry name" value="Dynein_heavy_linker"/>
</dbReference>
<dbReference type="GO" id="GO:0030286">
    <property type="term" value="C:dynein complex"/>
    <property type="evidence" value="ECO:0007669"/>
    <property type="project" value="UniProtKB-KW"/>
</dbReference>
<evidence type="ECO:0000259" key="20">
    <source>
        <dbReference type="Pfam" id="PF12777"/>
    </source>
</evidence>
<feature type="compositionally biased region" description="Basic and acidic residues" evidence="16">
    <location>
        <begin position="3916"/>
        <end position="3926"/>
    </location>
</feature>
<keyword evidence="13" id="KW-0206">Cytoskeleton</keyword>
<dbReference type="InterPro" id="IPR041466">
    <property type="entry name" value="Dynein_AAA5_ext"/>
</dbReference>
<dbReference type="Gene3D" id="1.10.8.710">
    <property type="match status" value="1"/>
</dbReference>
<evidence type="ECO:0000256" key="16">
    <source>
        <dbReference type="SAM" id="MobiDB-lite"/>
    </source>
</evidence>
<sequence>MVYDTTPPPPDVSLRPSSVESLPEISPNPSRLGTPLYGDRLGSSGELDLFGGFLDGELNAIRQQAHSLQQGRWREAPTSCRTPEERFCHNGFKRTSTPFSLVGAAVSTSNEELHVDSVAAVASVAATAHVSRESPDNDLQLRLSSEHNYRIPPKRHLWTSGATRNLSSPLIVPPRAQSVDLVSRPTTTQSDEGSYWWEDTRSSAEGLWPSTEPSSKLYLPAQQREVWEWERSLAANRAGEAPSVPAEDATHPTRSSPRKPDAEQISIATGGSSNPYVQGRRLPLEQFDLPPVTGPFPKKAVSRFFDADANWVWRECIVLGYNEETCRYSIQWESERIPPASVNVCSWSDGQNLLPSPDLTTIGARYTGMVKDVLRVNLRFEDENAHEHAALIASKLRERDDAVRRLDLETEVRESSFGAGANARCEPYLPAWTWKVTPGVLGRLPAPGTFCTLLERTTTSQVEQALGQQAENHSAWTVLASLPPTVPVEPAEDTCMWYNGREKTPSETRAEDFLNWLHPINSATLRSSFVKQRLAEAGTTWLVGSQGTLEALLKARATSLEVVDLPFLRGYRGTIELRHMLSEQTDSYIDSGHRFKQMVDREVGYVRDAGERDGLDLETPEGRDPLVRLARAIQCLMDDALSLALCRDLRDYTSCFLTDDATGMAAITFNKVQLIHDKDEEKVVYHPPLEDFVTLYDGLLKDLTESIFHLPVVEVSAQGVARGGAPTRDLLKLLVTPVLSTTRQLIALGVDRSCVDAAQGILPLEREIFIHPEHVLYPFYYAPGLSLDEFEEDAVETNVSFISSLEIFNKMRFGMLVIDCERIIRQSKQFTNERKREAFQSLMRDWSSVLVHWKERLDSHVALVTVDMEGMRPEFFAELRSFVENFSQEDEVLTVGLTQVRLQFETLDRNRCACSDEDMVAYYELLQQMVMLREVVADLQPKLNGIAQQMVKQVQASKGTLLEGLVVVIDSLDFDHYNDLSDLESAYEQAEPLQVALRKVQEIAAQMEVVSRQTTLLGLEPDSELKAHLVEALTKLEPLAHLWNLASDYAVTSQLWENTPFQTHSGTHLQTKITQWSRGLAALVHLPPASATCLDGPGPQAMLKLLTEKTGHLTELLPMLVRLRHPGMRERHWKEFFGIFQSEADREAGVMIILPGGGADLPHTLPQIVDLGLIQKRDRIMHLVHRATHEYQLEVSMEKMENDLTQMPLIVVNRVFDGAGVVKKMEDVIEVVDDQLVTVGALLNRPFAKPFEQRARTWLTTLQKTMVTLECIRNCQKQWLFLEPVFRTPHIQDQLPVVGKEFQNVNSCWQRITSRIKEVKLVVFVCEDRRLLGLLTECNKQMELIMMQLIEYLEEKRMKFPRFFFLSNDEMLAIMSYLNPEDMQYYLCKCFDGIAGLEFNNEQAVTGMDSQAGESLSLLYTIETHNNTVEGWLWSVVKTMQDTLRNRLCHCVQLGVMDWWSEEQNKKVTKTLLTASVDVSGKDEQRRMKASVQMLEDVLSRHLNQPILLSTLITFTEKVEAKMQEGYAGLRYIVLLEDVCDAEHFEWQRCLRYYSTMTESQKKRAEWKERMGAQMGGRQSMFGDGLQGGVGISSTDQQDCEVRILDKAFTYGMEYLGHNRRLVMTPLTERCFVTMSQAFRINLGSHLTGPECTGKTETAKDMAKAVGKQCVIFSCSSALDLTTLGSFLKGTVSSGAWALLDEFDRTTVQVLSVAAQMILSIQEPRLSGCKAMTFEGQQLQLDPTYELFITTCPRAPGRNTPPANLLTRFRPMALSMPNSQFICQQMMCSEGFRFGDHLGRKMVGCFEIASEMLSKQDHYDFSMRAIKSCFTHLLQLRKLTALSVEPDHVKKSSAISQYTMLSNQQEMEESLLRRALQLYFAPMLLGSDMTLFEGLLHDLFPSSKGVAVLDEPLEHAVREAMKAESLQVTETLVQKCVQLRATMQIQTGTMLVGDSGAGKTSCYQVLATALEEMSLQIRTREAVMDPRPVVSKAPTPICGITIQVVNPLAVTQSHLYGEINDVAREWTDGIISCAIRGCTNQLKEQSKSALASKDSFSSLYMAALWLVADGPVGDWAGGLNTALDETRTLSLMNSERVSLPPPGVFSMLFEVQNLRAASPATVSRCGMVFFDDQSVGWYPVVQSALAALPDVLAERRALLEQLYSDLFKGVLESTVGMAALKNGGHSTQAFPTVLSGIVIAHLRLLDLLLSFSMDGDAGGLEKERQTKAKKLGGDEIGLPDLGTTADADEFLFKTMEEGNTVLPEDIVESGEGEFQFDSESNSTTPSRAASRGVTPGSRGVTPGESGGLTPGSRGCMGGSRGRGGAALGSMSKASSATANLKERRRTNWGAQETMLKANLKNKGGRMSRTEDSHMQADRLQKELNRLEYEEERLRLEHLEKMKQTKEELWIRRVFLFAMTWAVGGSLDVYGRQNLDSYLSGHCQIPAKSNIQLAMAMPDPFTSMFDFCLDIEHRNWSKWQMGLPPAPRIVASNHQMLARPRQAGATKKLPTRVFNSDTERARQLAMLGNFDPSRVLEVDPPMGEHISDFVVATPETLKRKTITQLFIDAGCSVMMWGSSCSGKTVITKQIHAELAQLEYKPLEVRLSLANDPQQLLAEISQRLERKRGVLTPSGDSEKMMVFVDDLSMPMPDKHGENPTAELVRLLLEHKGWYPNRVTEWQDVEGVSLLCCAGIPERGPYLSSRLVRHFISLHCVDYTDNALTAVLQGVLARVYSSPRQPMLWTGLKELVEATLALHRQVLRKLLPTPTTMHYAFSQMDVFTILEAIITAPKMHSREQGRLGILWAHEAMRVYGDKLITSKDKALLASQVLAQGKQHFYFDLGNVENLNFAAAGSVPHRKYVQVHELADWQMRMTAYATKFTSAPEGENLPLGVVLFPEITSHLIRMLRLLSMPRGHGLLIGSTGAGRHTIVRLACFVAGSTFSEFGGRLAADGQWREDLKLLLRETATAEKHTTLFIGMDIENQELLHEICEDIYHVLTSGIVPGLYSAEELQEILMEIDEAENDGMRGLSAEKSLLDGYSTAGVPGVADGGEADGIGPTSLATFEEYAESEPGSPQARGGGSGGGGGVSGVAAHASSKALMRLKKGVSMARLVKAPRRGAKAKLLASSAEGDEGSDKSVDAGAPGSNDQLRAEASTSSIHEPAEKNENERIGEFVALLRKRLHVVISVNEDSHGLRWLLRKYPKMMRYLYMNYYPQWSPEGLKTVVHSQFVRHKLDRALEVTELDTAVTMSAFFHTTVRAALGGKPWNTVEWSWPPGFEPVPPSPASPESSASSPATPAPTKSSRLGRFSAIASKVIDANTKGTERGQQRENVKKLTGLLAAATQARKAEAEAQTEVYTGATRHAASIYAFTEHINVFMQVLRERSTQAGELVLRLRQGMSKLGHTQQQVVLMKGELEVMMGQMRAANMETERLLEIVCTKRISINEARRAIKMEEEEAAAEAARAKAIADEAQSSLQAAMPALRDAEISLKALNKADLAELKSHRCPPPALGITIQAMCIILRHKPRKVEAHKATVFEDKGEDGKSSIKDKVMSKMKIVDDYWPVARDLFGKTEFLQTLMAVDPDNLSGDVISQLYPYMKNPLFNVEVVGKISFACRSICQWVRAMVDYYDTKKYSVAPKTEQLRVANEQLAITRSALAHQRAALTEVQHQLNQLEAQHNEAEQKMRLLTHDVKLADHRVKRAMKLVQGLQSEHVRWDHKLKELTHKQETVVADTLLGSGFVSYLGNFPASTRSSLFTGWKRLLKASGLKMVADWTASAFWTDPDTTQMWSSTGLPGDTHSVENAIIIWKSGRWPLILDPQSQASTWIRKLGNAHGDVVVTTTDNGRLGSTLQTCLSQGRVLLLEVTPEQISPFLKPILMNQMIMPPPEEVDEEAKQQAASKAQEREGSEEEATTLRDPESDAPRRFINVGKYTAELHPDFRLALTVEDPTSAIIEEYGPMLNLVDFSITHESLISQLMVLVASKETPEFEESYHHLLKAMSTNRRQLQAMETRVLDLVSNTDGHILDDDVLVNVLAASNVMYEEINMFMSEAERMESEIKKSRANYWPVATQLSTLYFAMVELSTLQAVYQTSLHIYMEDVIETIRVIQEWMAEAQAKGELPQLDEAARQDEEAAAAAAGPPPVTTQRPPRISNPAGELEQVQKLTGGGSSVIRVRMEMMLGRLQGSMFQKMSRWLFEMHRWLFGLKLVVGILESDGMVNKQEWQLFLHGQTVRTSARATNKQQEGKGGSHLAKFVEGSEGQHHRHFVQKEIRGHKTLVPAPEVKNEKETVQAAVHPVWMPVQVYHNLLHLGQLPAFRGMVLRSHSASLLFHGDGSLSATLDGAPEWKAWMQLQAPEKAKLPLGWDLRLRKFQWLMVVKVLRPDRLLPAVRLLVQEVIGEEYCRSTFTMEQAAVEGGPQAPLLCVYRRGANPTQEILHLMRRAGMKDRTQVVAMGANQSGAVETTIKNGARLGSWIVVQNCDLAGPWLSRVPLVLHSVQLDMNRSFRLWLLMPLGSSCPVKLLQICIRFALEPPKDIHASMMCMVEDLQKEEVKREFLPPLLLRVSIFHALATQRIKFGGLAYPQPYYFDASDGAQARAVVTNLIDWSVSRGEHRAKLAARATTTDPGMAPAAAAAARILMRRKMEAQEGMPKPRQADQSMIDLGELQYIVGTIVYGARVYEDESQLALNTILADCLQVQGLVQSVGKSRWGAVKQLAGTGLPGAVGRYVPMGYYDHRGQGIGLKPYIPHIKALPFQEDKPDLFGMHENAEMKHMTAQAHELLELVVLSNDVLHRKRQIKVEESELVANPGELAEANAENSRSKDRRPSMLTSDMSKQEFTHLGGVCKDLEQQLPSPFNRVKLSTRHELFMHDFTEAVKAKQRKNAFNMAIPSTGGKRKSQSTFGTSILSRIAAQKDAERSKEERLARASRGRVSGSSEGAPSASPCECPSSPRLP</sequence>
<organism evidence="25 26">
    <name type="scientific">Cymbomonas tetramitiformis</name>
    <dbReference type="NCBI Taxonomy" id="36881"/>
    <lineage>
        <taxon>Eukaryota</taxon>
        <taxon>Viridiplantae</taxon>
        <taxon>Chlorophyta</taxon>
        <taxon>Pyramimonadophyceae</taxon>
        <taxon>Pyramimonadales</taxon>
        <taxon>Pyramimonadaceae</taxon>
        <taxon>Cymbomonas</taxon>
    </lineage>
</organism>
<feature type="region of interest" description="Disordered" evidence="16">
    <location>
        <begin position="3124"/>
        <end position="3167"/>
    </location>
</feature>
<keyword evidence="12" id="KW-0505">Motor protein</keyword>
<evidence type="ECO:0000256" key="6">
    <source>
        <dbReference type="ARBA" id="ARBA00022794"/>
    </source>
</evidence>
<dbReference type="Gene3D" id="1.10.8.1220">
    <property type="match status" value="1"/>
</dbReference>
<evidence type="ECO:0000256" key="15">
    <source>
        <dbReference type="SAM" id="Coils"/>
    </source>
</evidence>
<evidence type="ECO:0000256" key="14">
    <source>
        <dbReference type="ARBA" id="ARBA00023273"/>
    </source>
</evidence>
<evidence type="ECO:0000256" key="3">
    <source>
        <dbReference type="ARBA" id="ARBA00022490"/>
    </source>
</evidence>
<comment type="similarity">
    <text evidence="2">Belongs to the dynein heavy chain family.</text>
</comment>
<dbReference type="Gene3D" id="1.10.472.130">
    <property type="match status" value="1"/>
</dbReference>
<evidence type="ECO:0000259" key="21">
    <source>
        <dbReference type="Pfam" id="PF12780"/>
    </source>
</evidence>
<dbReference type="Pfam" id="PF03028">
    <property type="entry name" value="Dynein_heavy"/>
    <property type="match status" value="1"/>
</dbReference>
<keyword evidence="11" id="KW-0969">Cilium</keyword>
<evidence type="ECO:0000256" key="9">
    <source>
        <dbReference type="ARBA" id="ARBA00023017"/>
    </source>
</evidence>
<evidence type="ECO:0000256" key="12">
    <source>
        <dbReference type="ARBA" id="ARBA00023175"/>
    </source>
</evidence>
<dbReference type="Gene3D" id="1.10.8.720">
    <property type="entry name" value="Region D6 of dynein motor"/>
    <property type="match status" value="1"/>
</dbReference>
<accession>A0AAE0F3P5</accession>
<evidence type="ECO:0000259" key="17">
    <source>
        <dbReference type="Pfam" id="PF03028"/>
    </source>
</evidence>
<evidence type="ECO:0000256" key="13">
    <source>
        <dbReference type="ARBA" id="ARBA00023212"/>
    </source>
</evidence>
<feature type="compositionally biased region" description="Polar residues" evidence="16">
    <location>
        <begin position="266"/>
        <end position="276"/>
    </location>
</feature>
<dbReference type="GO" id="GO:0051959">
    <property type="term" value="F:dynein light intermediate chain binding"/>
    <property type="evidence" value="ECO:0007669"/>
    <property type="project" value="InterPro"/>
</dbReference>
<feature type="compositionally biased region" description="Polar residues" evidence="16">
    <location>
        <begin position="3147"/>
        <end position="3160"/>
    </location>
</feature>
<dbReference type="InterPro" id="IPR004273">
    <property type="entry name" value="Dynein_heavy_D6_P-loop"/>
</dbReference>
<protein>
    <recommendedName>
        <fullName evidence="27">Dynein heavy chain</fullName>
    </recommendedName>
</protein>
<keyword evidence="8" id="KW-0282">Flagellum</keyword>
<feature type="domain" description="Dynein heavy chain hydrolytic ATP-binding dynein motor region" evidence="19">
    <location>
        <begin position="1611"/>
        <end position="1960"/>
    </location>
</feature>
<dbReference type="Gene3D" id="1.20.920.30">
    <property type="match status" value="1"/>
</dbReference>
<evidence type="ECO:0000256" key="2">
    <source>
        <dbReference type="ARBA" id="ARBA00008887"/>
    </source>
</evidence>
<keyword evidence="9" id="KW-0243">Dynein</keyword>
<feature type="region of interest" description="Disordered" evidence="16">
    <location>
        <begin position="1"/>
        <end position="37"/>
    </location>
</feature>
<feature type="compositionally biased region" description="Pro residues" evidence="16">
    <location>
        <begin position="1"/>
        <end position="11"/>
    </location>
</feature>
<evidence type="ECO:0000256" key="11">
    <source>
        <dbReference type="ARBA" id="ARBA00023069"/>
    </source>
</evidence>
<evidence type="ECO:0000313" key="26">
    <source>
        <dbReference type="Proteomes" id="UP001190700"/>
    </source>
</evidence>